<dbReference type="RefSeq" id="WP_378300072.1">
    <property type="nucleotide sequence ID" value="NZ_JBHTJA010000034.1"/>
</dbReference>
<evidence type="ECO:0000313" key="1">
    <source>
        <dbReference type="EMBL" id="MFD0902367.1"/>
    </source>
</evidence>
<evidence type="ECO:0008006" key="3">
    <source>
        <dbReference type="Google" id="ProtNLM"/>
    </source>
</evidence>
<accession>A0ABW3EQB8</accession>
<evidence type="ECO:0000313" key="2">
    <source>
        <dbReference type="Proteomes" id="UP001596972"/>
    </source>
</evidence>
<proteinExistence type="predicted"/>
<name>A0ABW3EQB8_9ACTN</name>
<keyword evidence="2" id="KW-1185">Reference proteome</keyword>
<gene>
    <name evidence="1" type="ORF">ACFQ11_18355</name>
</gene>
<dbReference type="EMBL" id="JBHTJA010000034">
    <property type="protein sequence ID" value="MFD0902367.1"/>
    <property type="molecule type" value="Genomic_DNA"/>
</dbReference>
<dbReference type="Proteomes" id="UP001596972">
    <property type="component" value="Unassembled WGS sequence"/>
</dbReference>
<protein>
    <recommendedName>
        <fullName evidence="3">Transposase</fullName>
    </recommendedName>
</protein>
<comment type="caution">
    <text evidence="1">The sequence shown here is derived from an EMBL/GenBank/DDBJ whole genome shotgun (WGS) entry which is preliminary data.</text>
</comment>
<organism evidence="1 2">
    <name type="scientific">Actinomadura sediminis</name>
    <dbReference type="NCBI Taxonomy" id="1038904"/>
    <lineage>
        <taxon>Bacteria</taxon>
        <taxon>Bacillati</taxon>
        <taxon>Actinomycetota</taxon>
        <taxon>Actinomycetes</taxon>
        <taxon>Streptosporangiales</taxon>
        <taxon>Thermomonosporaceae</taxon>
        <taxon>Actinomadura</taxon>
    </lineage>
</organism>
<reference evidence="2" key="1">
    <citation type="journal article" date="2019" name="Int. J. Syst. Evol. Microbiol.">
        <title>The Global Catalogue of Microorganisms (GCM) 10K type strain sequencing project: providing services to taxonomists for standard genome sequencing and annotation.</title>
        <authorList>
            <consortium name="The Broad Institute Genomics Platform"/>
            <consortium name="The Broad Institute Genome Sequencing Center for Infectious Disease"/>
            <person name="Wu L."/>
            <person name="Ma J."/>
        </authorList>
    </citation>
    <scope>NUCLEOTIDE SEQUENCE [LARGE SCALE GENOMIC DNA]</scope>
    <source>
        <strain evidence="2">JCM 31202</strain>
    </source>
</reference>
<sequence length="131" mass="14400">MSRRKVRVEVDAQHLTDRARRGRVTVDKGAEVTALHRLHGAEDPLPEWQTDSAARYAHRHAPDLADMLGLPAPVRPRGTIPALGHDTAEDLLRAAAEGADAARAVLATMSRVEAEAALRTLHARRKQREAR</sequence>